<dbReference type="Gene3D" id="3.30.70.100">
    <property type="match status" value="1"/>
</dbReference>
<name>A0A939LVE6_9MICO</name>
<sequence>MIVEMRTYDINPGIPMAEFLKHYEKLGLPAQKRILEGFLGYFTTEFGTQNQVRHLWAFRDLNDRQERRSALAADPEWQACIAVVRPMIIRWDNTIMTPTSFSPIRELPVAPTEPLTAFTYGADGANR</sequence>
<dbReference type="InterPro" id="IPR012577">
    <property type="entry name" value="NIPSNAP"/>
</dbReference>
<reference evidence="3" key="1">
    <citation type="submission" date="2021-03" db="EMBL/GenBank/DDBJ databases">
        <title>Leucobacter chromiisoli sp. nov., isolated from chromium-containing soil of chemical plant.</title>
        <authorList>
            <person name="Xu Z."/>
        </authorList>
    </citation>
    <scope>NUCLEOTIDE SEQUENCE</scope>
    <source>
        <strain evidence="3">A2</strain>
    </source>
</reference>
<dbReference type="InterPro" id="IPR051557">
    <property type="entry name" value="NipSnap_domain"/>
</dbReference>
<dbReference type="AlphaFoldDB" id="A0A939LVE6"/>
<dbReference type="Pfam" id="PF07978">
    <property type="entry name" value="NIPSNAP"/>
    <property type="match status" value="1"/>
</dbReference>
<dbReference type="RefSeq" id="WP_208045614.1">
    <property type="nucleotide sequence ID" value="NZ_JAGDYL010000009.1"/>
</dbReference>
<feature type="domain" description="NIPSNAP" evidence="2">
    <location>
        <begin position="3"/>
        <end position="103"/>
    </location>
</feature>
<dbReference type="PANTHER" id="PTHR21017:SF17">
    <property type="entry name" value="PROTEIN NIPSNAP"/>
    <property type="match status" value="1"/>
</dbReference>
<accession>A0A939LVE6</accession>
<gene>
    <name evidence="3" type="ORF">J4H91_07360</name>
</gene>
<keyword evidence="4" id="KW-1185">Reference proteome</keyword>
<comment type="similarity">
    <text evidence="1">Belongs to the NipSnap family.</text>
</comment>
<evidence type="ECO:0000313" key="4">
    <source>
        <dbReference type="Proteomes" id="UP000664398"/>
    </source>
</evidence>
<comment type="caution">
    <text evidence="3">The sequence shown here is derived from an EMBL/GenBank/DDBJ whole genome shotgun (WGS) entry which is preliminary data.</text>
</comment>
<dbReference type="SUPFAM" id="SSF54909">
    <property type="entry name" value="Dimeric alpha+beta barrel"/>
    <property type="match status" value="1"/>
</dbReference>
<protein>
    <submittedName>
        <fullName evidence="3">NIPSNAP family protein</fullName>
    </submittedName>
</protein>
<dbReference type="EMBL" id="JAGDYL010000009">
    <property type="protein sequence ID" value="MBO1805136.1"/>
    <property type="molecule type" value="Genomic_DNA"/>
</dbReference>
<proteinExistence type="inferred from homology"/>
<dbReference type="PANTHER" id="PTHR21017">
    <property type="entry name" value="NIPSNAP-RELATED"/>
    <property type="match status" value="1"/>
</dbReference>
<dbReference type="InterPro" id="IPR011008">
    <property type="entry name" value="Dimeric_a/b-barrel"/>
</dbReference>
<evidence type="ECO:0000313" key="3">
    <source>
        <dbReference type="EMBL" id="MBO1805136.1"/>
    </source>
</evidence>
<evidence type="ECO:0000256" key="1">
    <source>
        <dbReference type="ARBA" id="ARBA00005291"/>
    </source>
</evidence>
<organism evidence="3 4">
    <name type="scientific">Leucobacter ruminantium</name>
    <dbReference type="NCBI Taxonomy" id="1289170"/>
    <lineage>
        <taxon>Bacteria</taxon>
        <taxon>Bacillati</taxon>
        <taxon>Actinomycetota</taxon>
        <taxon>Actinomycetes</taxon>
        <taxon>Micrococcales</taxon>
        <taxon>Microbacteriaceae</taxon>
        <taxon>Leucobacter</taxon>
    </lineage>
</organism>
<evidence type="ECO:0000259" key="2">
    <source>
        <dbReference type="Pfam" id="PF07978"/>
    </source>
</evidence>
<dbReference type="Proteomes" id="UP000664398">
    <property type="component" value="Unassembled WGS sequence"/>
</dbReference>